<dbReference type="InterPro" id="IPR027417">
    <property type="entry name" value="P-loop_NTPase"/>
</dbReference>
<dbReference type="SUPFAM" id="SSF52540">
    <property type="entry name" value="P-loop containing nucleoside triphosphate hydrolases"/>
    <property type="match status" value="1"/>
</dbReference>
<evidence type="ECO:0000256" key="9">
    <source>
        <dbReference type="NCBIfam" id="TIGR00362"/>
    </source>
</evidence>
<dbReference type="GO" id="GO:0005737">
    <property type="term" value="C:cytoplasm"/>
    <property type="evidence" value="ECO:0007669"/>
    <property type="project" value="UniProtKB-SubCell"/>
</dbReference>
<evidence type="ECO:0000256" key="10">
    <source>
        <dbReference type="RuleBase" id="RU000577"/>
    </source>
</evidence>
<feature type="binding site" evidence="8">
    <location>
        <position position="166"/>
    </location>
    <ligand>
        <name>ATP</name>
        <dbReference type="ChEBI" id="CHEBI:30616"/>
    </ligand>
</feature>
<dbReference type="PANTHER" id="PTHR30050">
    <property type="entry name" value="CHROMOSOMAL REPLICATION INITIATOR PROTEIN DNAA"/>
    <property type="match status" value="1"/>
</dbReference>
<dbReference type="GO" id="GO:0005886">
    <property type="term" value="C:plasma membrane"/>
    <property type="evidence" value="ECO:0007669"/>
    <property type="project" value="TreeGrafter"/>
</dbReference>
<name>A0A940DGH6_9FIRM</name>
<accession>A0A940DGH6</accession>
<dbReference type="Gene3D" id="1.10.8.60">
    <property type="match status" value="1"/>
</dbReference>
<feature type="domain" description="AAA+ ATPase" evidence="12">
    <location>
        <begin position="152"/>
        <end position="291"/>
    </location>
</feature>
<dbReference type="Gene3D" id="3.30.300.180">
    <property type="match status" value="1"/>
</dbReference>
<dbReference type="GO" id="GO:0003688">
    <property type="term" value="F:DNA replication origin binding"/>
    <property type="evidence" value="ECO:0007669"/>
    <property type="project" value="UniProtKB-UniRule"/>
</dbReference>
<dbReference type="NCBIfam" id="TIGR00362">
    <property type="entry name" value="DnaA"/>
    <property type="match status" value="1"/>
</dbReference>
<feature type="binding site" evidence="8">
    <location>
        <position position="167"/>
    </location>
    <ligand>
        <name>ATP</name>
        <dbReference type="ChEBI" id="CHEBI:30616"/>
    </ligand>
</feature>
<keyword evidence="2 8" id="KW-0963">Cytoplasm</keyword>
<feature type="domain" description="Chromosomal replication initiator DnaA C-terminal" evidence="13">
    <location>
        <begin position="370"/>
        <end position="439"/>
    </location>
</feature>
<keyword evidence="5 8" id="KW-0067">ATP-binding</keyword>
<evidence type="ECO:0000256" key="1">
    <source>
        <dbReference type="ARBA" id="ARBA00006583"/>
    </source>
</evidence>
<evidence type="ECO:0000313" key="15">
    <source>
        <dbReference type="Proteomes" id="UP000727857"/>
    </source>
</evidence>
<comment type="domain">
    <text evidence="8">Domain I is involved in oligomerization and binding regulators, domain II is flexibile and of varying length in different bacteria, domain III forms the AAA+ region, while domain IV binds dsDNA.</text>
</comment>
<dbReference type="Pfam" id="PF00308">
    <property type="entry name" value="Bac_DnaA"/>
    <property type="match status" value="1"/>
</dbReference>
<evidence type="ECO:0000313" key="14">
    <source>
        <dbReference type="EMBL" id="MBO8423697.1"/>
    </source>
</evidence>
<dbReference type="HAMAP" id="MF_00377">
    <property type="entry name" value="DnaA_bact"/>
    <property type="match status" value="1"/>
</dbReference>
<dbReference type="InterPro" id="IPR018312">
    <property type="entry name" value="Chromosome_initiator_DnaA_CS"/>
</dbReference>
<dbReference type="Pfam" id="PF08299">
    <property type="entry name" value="Bac_DnaA_C"/>
    <property type="match status" value="1"/>
</dbReference>
<dbReference type="Gene3D" id="1.10.1750.10">
    <property type="match status" value="1"/>
</dbReference>
<reference evidence="14" key="1">
    <citation type="submission" date="2020-10" db="EMBL/GenBank/DDBJ databases">
        <authorList>
            <person name="Gilroy R."/>
        </authorList>
    </citation>
    <scope>NUCLEOTIDE SEQUENCE</scope>
    <source>
        <strain evidence="14">517</strain>
    </source>
</reference>
<feature type="region of interest" description="Domain I, interacts with DnaA modulators" evidence="8">
    <location>
        <begin position="1"/>
        <end position="109"/>
    </location>
</feature>
<organism evidence="14 15">
    <name type="scientific">Candidatus Stercoripulliclostridium pullicola</name>
    <dbReference type="NCBI Taxonomy" id="2840953"/>
    <lineage>
        <taxon>Bacteria</taxon>
        <taxon>Bacillati</taxon>
        <taxon>Bacillota</taxon>
        <taxon>Clostridia</taxon>
        <taxon>Eubacteriales</taxon>
        <taxon>Candidatus Stercoripulliclostridium</taxon>
    </lineage>
</organism>
<comment type="function">
    <text evidence="8 10">Plays an essential role in the initiation and regulation of chromosomal replication. ATP-DnaA binds to the origin of replication (oriC) to initiate formation of the DNA replication initiation complex once per cell cycle. Binds the DnaA box (a 9 base pair repeat at the origin) and separates the double-stranded (ds)DNA. Forms a right-handed helical filament on oriC DNA; dsDNA binds to the exterior of the filament while single-stranded (ss)DNA is stabiized in the filament's interior. The ATP-DnaA-oriC complex binds and stabilizes one strand of the AT-rich DNA unwinding element (DUE), permitting loading of DNA polymerase. After initiation quickly degrades to an ADP-DnaA complex that is not apt for DNA replication. Binds acidic phospholipids.</text>
</comment>
<dbReference type="CDD" id="cd00009">
    <property type="entry name" value="AAA"/>
    <property type="match status" value="1"/>
</dbReference>
<evidence type="ECO:0000256" key="2">
    <source>
        <dbReference type="ARBA" id="ARBA00022490"/>
    </source>
</evidence>
<dbReference type="Proteomes" id="UP000727857">
    <property type="component" value="Unassembled WGS sequence"/>
</dbReference>
<evidence type="ECO:0000259" key="12">
    <source>
        <dbReference type="SMART" id="SM00382"/>
    </source>
</evidence>
<dbReference type="CDD" id="cd06571">
    <property type="entry name" value="Bac_DnaA_C"/>
    <property type="match status" value="1"/>
</dbReference>
<dbReference type="InterPro" id="IPR010921">
    <property type="entry name" value="Trp_repressor/repl_initiator"/>
</dbReference>
<evidence type="ECO:0000256" key="4">
    <source>
        <dbReference type="ARBA" id="ARBA00022741"/>
    </source>
</evidence>
<keyword evidence="4 8" id="KW-0547">Nucleotide-binding</keyword>
<feature type="region of interest" description="Domain IV, binds dsDNA" evidence="8">
    <location>
        <begin position="343"/>
        <end position="462"/>
    </location>
</feature>
<dbReference type="InterPro" id="IPR001957">
    <property type="entry name" value="Chromosome_initiator_DnaA"/>
</dbReference>
<comment type="subcellular location">
    <subcellularLocation>
        <location evidence="8">Cytoplasm</location>
    </subcellularLocation>
</comment>
<dbReference type="InterPro" id="IPR003593">
    <property type="entry name" value="AAA+_ATPase"/>
</dbReference>
<dbReference type="GO" id="GO:0008289">
    <property type="term" value="F:lipid binding"/>
    <property type="evidence" value="ECO:0007669"/>
    <property type="project" value="UniProtKB-KW"/>
</dbReference>
<proteinExistence type="inferred from homology"/>
<dbReference type="PROSITE" id="PS01008">
    <property type="entry name" value="DNAA"/>
    <property type="match status" value="1"/>
</dbReference>
<reference evidence="14" key="2">
    <citation type="journal article" date="2021" name="PeerJ">
        <title>Extensive microbial diversity within the chicken gut microbiome revealed by metagenomics and culture.</title>
        <authorList>
            <person name="Gilroy R."/>
            <person name="Ravi A."/>
            <person name="Getino M."/>
            <person name="Pursley I."/>
            <person name="Horton D.L."/>
            <person name="Alikhan N.F."/>
            <person name="Baker D."/>
            <person name="Gharbi K."/>
            <person name="Hall N."/>
            <person name="Watson M."/>
            <person name="Adriaenssens E.M."/>
            <person name="Foster-Nyarko E."/>
            <person name="Jarju S."/>
            <person name="Secka A."/>
            <person name="Antonio M."/>
            <person name="Oren A."/>
            <person name="Chaudhuri R.R."/>
            <person name="La Ragione R."/>
            <person name="Hildebrand F."/>
            <person name="Pallen M.J."/>
        </authorList>
    </citation>
    <scope>NUCLEOTIDE SEQUENCE</scope>
    <source>
        <strain evidence="14">517</strain>
    </source>
</reference>
<comment type="similarity">
    <text evidence="1 8 11">Belongs to the DnaA family.</text>
</comment>
<feature type="binding site" evidence="8">
    <location>
        <position position="165"/>
    </location>
    <ligand>
        <name>ATP</name>
        <dbReference type="ChEBI" id="CHEBI:30616"/>
    </ligand>
</feature>
<dbReference type="EMBL" id="JADINF010000038">
    <property type="protein sequence ID" value="MBO8423697.1"/>
    <property type="molecule type" value="Genomic_DNA"/>
</dbReference>
<dbReference type="GO" id="GO:0005524">
    <property type="term" value="F:ATP binding"/>
    <property type="evidence" value="ECO:0007669"/>
    <property type="project" value="UniProtKB-UniRule"/>
</dbReference>
<comment type="subunit">
    <text evidence="8">Oligomerizes as a right-handed, spiral filament on DNA at oriC.</text>
</comment>
<evidence type="ECO:0000256" key="5">
    <source>
        <dbReference type="ARBA" id="ARBA00022840"/>
    </source>
</evidence>
<dbReference type="GO" id="GO:0006270">
    <property type="term" value="P:DNA replication initiation"/>
    <property type="evidence" value="ECO:0007669"/>
    <property type="project" value="UniProtKB-UniRule"/>
</dbReference>
<evidence type="ECO:0000256" key="3">
    <source>
        <dbReference type="ARBA" id="ARBA00022705"/>
    </source>
</evidence>
<dbReference type="PANTHER" id="PTHR30050:SF2">
    <property type="entry name" value="CHROMOSOMAL REPLICATION INITIATOR PROTEIN DNAA"/>
    <property type="match status" value="1"/>
</dbReference>
<sequence>MIDIRKLWHDACSNIIGIKGINAIAYSVWIDSLTPLCVKDNVLILLAPSSNNKLTVNKTYKEAITAALERTGSMITEFTVITDEEKEFYAKEIEAYRLEEMNEEDLKQETKSQFIARYTFDNFVVGESNKLAFHAAQSVAQSPGVSDNVYLSFNPLFLYGGVGLGKTHLLHSIGNYVSEHLPHLKVLYTPTENLTNDYVEAISNNRTDKGAFNLHSFREKYRSVDMLMLDDVQFLQKRVGLQEVVFHIFNDLYQAGKQIVLTSDRPPSEISTLEDRLRSRFEGGLIADIGTPNLEMRIAIIRKKMVLEKIAVNDEVVNYLAEKIDSNIRELEGCLAKVVFYAKLKGLAYPDLETAKEALKNTVQKKTGIDSSDIIAATCSYFNISQADIIGKKKTKNLVEARMIAIYIINDMLSLPLVSIGQIFGGRDHTTIIHARDKIAALIKENAETAKAVKDIKNSLNS</sequence>
<dbReference type="InterPro" id="IPR038454">
    <property type="entry name" value="DnaA_N_sf"/>
</dbReference>
<dbReference type="SMART" id="SM00382">
    <property type="entry name" value="AAA"/>
    <property type="match status" value="1"/>
</dbReference>
<evidence type="ECO:0000256" key="6">
    <source>
        <dbReference type="ARBA" id="ARBA00023121"/>
    </source>
</evidence>
<gene>
    <name evidence="8 14" type="primary">dnaA</name>
    <name evidence="14" type="ORF">IAB16_01550</name>
</gene>
<comment type="caution">
    <text evidence="14">The sequence shown here is derived from an EMBL/GenBank/DDBJ whole genome shotgun (WGS) entry which is preliminary data.</text>
</comment>
<comment type="caution">
    <text evidence="8">Lacks conserved residue(s) required for the propagation of feature annotation.</text>
</comment>
<evidence type="ECO:0000256" key="8">
    <source>
        <dbReference type="HAMAP-Rule" id="MF_00377"/>
    </source>
</evidence>
<dbReference type="InterPro" id="IPR013159">
    <property type="entry name" value="DnaA_C"/>
</dbReference>
<keyword evidence="6 8" id="KW-0446">Lipid-binding</keyword>
<dbReference type="InterPro" id="IPR013317">
    <property type="entry name" value="DnaA_dom"/>
</dbReference>
<keyword evidence="3 8" id="KW-0235">DNA replication</keyword>
<dbReference type="SMART" id="SM00760">
    <property type="entry name" value="Bac_DnaA_C"/>
    <property type="match status" value="1"/>
</dbReference>
<feature type="binding site" evidence="8">
    <location>
        <position position="163"/>
    </location>
    <ligand>
        <name>ATP</name>
        <dbReference type="ChEBI" id="CHEBI:30616"/>
    </ligand>
</feature>
<dbReference type="PRINTS" id="PR00051">
    <property type="entry name" value="DNAA"/>
</dbReference>
<evidence type="ECO:0000256" key="7">
    <source>
        <dbReference type="ARBA" id="ARBA00023125"/>
    </source>
</evidence>
<dbReference type="AlphaFoldDB" id="A0A940DGH6"/>
<evidence type="ECO:0000259" key="13">
    <source>
        <dbReference type="SMART" id="SM00760"/>
    </source>
</evidence>
<protein>
    <recommendedName>
        <fullName evidence="8 9">Chromosomal replication initiator protein DnaA</fullName>
    </recommendedName>
</protein>
<dbReference type="GO" id="GO:0006275">
    <property type="term" value="P:regulation of DNA replication"/>
    <property type="evidence" value="ECO:0007669"/>
    <property type="project" value="UniProtKB-UniRule"/>
</dbReference>
<dbReference type="InterPro" id="IPR020591">
    <property type="entry name" value="Chromosome_initiator_DnaA-like"/>
</dbReference>
<dbReference type="Gene3D" id="3.40.50.300">
    <property type="entry name" value="P-loop containing nucleotide triphosphate hydrolases"/>
    <property type="match status" value="1"/>
</dbReference>
<keyword evidence="7 8" id="KW-0238">DNA-binding</keyword>
<dbReference type="SUPFAM" id="SSF48295">
    <property type="entry name" value="TrpR-like"/>
    <property type="match status" value="1"/>
</dbReference>
<evidence type="ECO:0000256" key="11">
    <source>
        <dbReference type="RuleBase" id="RU004227"/>
    </source>
</evidence>